<keyword evidence="4" id="KW-1185">Reference proteome</keyword>
<sequence length="459" mass="47788">MKLSTGLLLVLGGADARRWVRRGRQADPTTVTTSTSATTTTATTETTTTTVAPPTAAAGTFLDQISGADISFNDGTNNINIMPMADGTVMVVFTNNANNLVTATSLATVDEAGQMLTGLSGLPDGSTTATWDPALGQFTTDTGAIWSGGAAQTTTSGPAVVSTTAPGGASTTGAGGNPYAPGMSTTAAPGAGGSTPYGGGSAGSTTPYGGSSGGSTDSYAPAGTGYIANDPHVRVTNEIGQAICYDLPGDGLSFISLLKDNESGLEVNGFISNTHKHRLSGIGIKTPAGVEIAIDSHHVTVGFDGDVEGDYNYDSYMKVQTDDAVVEITSKLEAKHQGVFVELDDGTFFHIDEKDIKDTLKFVIAKSNGLSNHLSGMLGQTIQPQDFRIHPDGSIEVEGRWIMQTTLDAKHSCFRIHEWDIHNFLGHNPADYAVENMFATLDHPWASITAQLEEDSTPK</sequence>
<proteinExistence type="predicted"/>
<dbReference type="Proteomes" id="UP001158576">
    <property type="component" value="Chromosome 2"/>
</dbReference>
<feature type="signal peptide" evidence="2">
    <location>
        <begin position="1"/>
        <end position="16"/>
    </location>
</feature>
<evidence type="ECO:0000313" key="4">
    <source>
        <dbReference type="Proteomes" id="UP001158576"/>
    </source>
</evidence>
<gene>
    <name evidence="3" type="ORF">OKIOD_LOCUS15573</name>
</gene>
<feature type="region of interest" description="Disordered" evidence="1">
    <location>
        <begin position="150"/>
        <end position="216"/>
    </location>
</feature>
<keyword evidence="2" id="KW-0732">Signal</keyword>
<feature type="compositionally biased region" description="Low complexity" evidence="1">
    <location>
        <begin position="29"/>
        <end position="48"/>
    </location>
</feature>
<name>A0ABN7T467_OIKDI</name>
<evidence type="ECO:0000256" key="1">
    <source>
        <dbReference type="SAM" id="MobiDB-lite"/>
    </source>
</evidence>
<feature type="compositionally biased region" description="Low complexity" evidence="1">
    <location>
        <begin position="162"/>
        <end position="172"/>
    </location>
</feature>
<reference evidence="3 4" key="1">
    <citation type="submission" date="2021-04" db="EMBL/GenBank/DDBJ databases">
        <authorList>
            <person name="Bliznina A."/>
        </authorList>
    </citation>
    <scope>NUCLEOTIDE SEQUENCE [LARGE SCALE GENOMIC DNA]</scope>
</reference>
<evidence type="ECO:0000256" key="2">
    <source>
        <dbReference type="SAM" id="SignalP"/>
    </source>
</evidence>
<feature type="compositionally biased region" description="Low complexity" evidence="1">
    <location>
        <begin position="180"/>
        <end position="189"/>
    </location>
</feature>
<accession>A0ABN7T467</accession>
<feature type="compositionally biased region" description="Low complexity" evidence="1">
    <location>
        <begin position="203"/>
        <end position="216"/>
    </location>
</feature>
<protein>
    <submittedName>
        <fullName evidence="3">Oidioi.mRNA.OKI2018_I69.chr2.g6808.t1.cds</fullName>
    </submittedName>
</protein>
<feature type="chain" id="PRO_5046884775" evidence="2">
    <location>
        <begin position="17"/>
        <end position="459"/>
    </location>
</feature>
<organism evidence="3 4">
    <name type="scientific">Oikopleura dioica</name>
    <name type="common">Tunicate</name>
    <dbReference type="NCBI Taxonomy" id="34765"/>
    <lineage>
        <taxon>Eukaryota</taxon>
        <taxon>Metazoa</taxon>
        <taxon>Chordata</taxon>
        <taxon>Tunicata</taxon>
        <taxon>Appendicularia</taxon>
        <taxon>Copelata</taxon>
        <taxon>Oikopleuridae</taxon>
        <taxon>Oikopleura</taxon>
    </lineage>
</organism>
<evidence type="ECO:0000313" key="3">
    <source>
        <dbReference type="EMBL" id="CAG5112611.1"/>
    </source>
</evidence>
<dbReference type="EMBL" id="OU015567">
    <property type="protein sequence ID" value="CAG5112611.1"/>
    <property type="molecule type" value="Genomic_DNA"/>
</dbReference>
<feature type="compositionally biased region" description="Gly residues" evidence="1">
    <location>
        <begin position="190"/>
        <end position="202"/>
    </location>
</feature>
<feature type="region of interest" description="Disordered" evidence="1">
    <location>
        <begin position="24"/>
        <end position="48"/>
    </location>
</feature>